<dbReference type="Gene3D" id="3.10.450.50">
    <property type="match status" value="1"/>
</dbReference>
<feature type="domain" description="SnoaL-like" evidence="1">
    <location>
        <begin position="8"/>
        <end position="104"/>
    </location>
</feature>
<dbReference type="InterPro" id="IPR037401">
    <property type="entry name" value="SnoaL-like"/>
</dbReference>
<evidence type="ECO:0000313" key="3">
    <source>
        <dbReference type="Proteomes" id="UP001501321"/>
    </source>
</evidence>
<dbReference type="Pfam" id="PF12680">
    <property type="entry name" value="SnoaL_2"/>
    <property type="match status" value="1"/>
</dbReference>
<dbReference type="Proteomes" id="UP001501321">
    <property type="component" value="Unassembled WGS sequence"/>
</dbReference>
<keyword evidence="3" id="KW-1185">Reference proteome</keyword>
<comment type="caution">
    <text evidence="2">The sequence shown here is derived from an EMBL/GenBank/DDBJ whole genome shotgun (WGS) entry which is preliminary data.</text>
</comment>
<organism evidence="2 3">
    <name type="scientific">Pseudaeromonas paramecii</name>
    <dbReference type="NCBI Taxonomy" id="2138166"/>
    <lineage>
        <taxon>Bacteria</taxon>
        <taxon>Pseudomonadati</taxon>
        <taxon>Pseudomonadota</taxon>
        <taxon>Gammaproteobacteria</taxon>
        <taxon>Aeromonadales</taxon>
        <taxon>Aeromonadaceae</taxon>
        <taxon>Pseudaeromonas</taxon>
    </lineage>
</organism>
<dbReference type="RefSeq" id="WP_345009990.1">
    <property type="nucleotide sequence ID" value="NZ_BAABFC010000003.1"/>
</dbReference>
<dbReference type="InterPro" id="IPR032710">
    <property type="entry name" value="NTF2-like_dom_sf"/>
</dbReference>
<gene>
    <name evidence="2" type="ORF">GCM10023095_06410</name>
</gene>
<reference evidence="3" key="1">
    <citation type="journal article" date="2019" name="Int. J. Syst. Evol. Microbiol.">
        <title>The Global Catalogue of Microorganisms (GCM) 10K type strain sequencing project: providing services to taxonomists for standard genome sequencing and annotation.</title>
        <authorList>
            <consortium name="The Broad Institute Genomics Platform"/>
            <consortium name="The Broad Institute Genome Sequencing Center for Infectious Disease"/>
            <person name="Wu L."/>
            <person name="Ma J."/>
        </authorList>
    </citation>
    <scope>NUCLEOTIDE SEQUENCE [LARGE SCALE GENOMIC DNA]</scope>
    <source>
        <strain evidence="3">JCM 32226</strain>
    </source>
</reference>
<dbReference type="EMBL" id="BAABFC010000003">
    <property type="protein sequence ID" value="GAA4494574.1"/>
    <property type="molecule type" value="Genomic_DNA"/>
</dbReference>
<name>A0ABP8PZ18_9GAMM</name>
<proteinExistence type="predicted"/>
<accession>A0ABP8PZ18</accession>
<protein>
    <recommendedName>
        <fullName evidence="1">SnoaL-like domain-containing protein</fullName>
    </recommendedName>
</protein>
<evidence type="ECO:0000259" key="1">
    <source>
        <dbReference type="Pfam" id="PF12680"/>
    </source>
</evidence>
<dbReference type="SUPFAM" id="SSF54427">
    <property type="entry name" value="NTF2-like"/>
    <property type="match status" value="1"/>
</dbReference>
<sequence>MTHADTFRRYLQLYAARDLDAIADLFADQIRLRDWKISVAGKAAALAETRHNFERVDSLQIEVLSLFEAADGVAGELRILIDGRDELHVLDVLRFDADGKIAEIHAYVGRGD</sequence>
<evidence type="ECO:0000313" key="2">
    <source>
        <dbReference type="EMBL" id="GAA4494574.1"/>
    </source>
</evidence>